<comment type="similarity">
    <text evidence="1">Belongs to the glyoxalase I family.</text>
</comment>
<dbReference type="InterPro" id="IPR004360">
    <property type="entry name" value="Glyas_Fos-R_dOase_dom"/>
</dbReference>
<name>A0ABR4CVW5_9HELO</name>
<dbReference type="Proteomes" id="UP001595075">
    <property type="component" value="Unassembled WGS sequence"/>
</dbReference>
<dbReference type="Pfam" id="PF00903">
    <property type="entry name" value="Glyoxalase"/>
    <property type="match status" value="1"/>
</dbReference>
<dbReference type="PANTHER" id="PTHR21366:SF14">
    <property type="entry name" value="GLYOXALASE DOMAIN-CONTAINING PROTEIN 5"/>
    <property type="match status" value="1"/>
</dbReference>
<dbReference type="EMBL" id="JAZHXI010000002">
    <property type="protein sequence ID" value="KAL2074081.1"/>
    <property type="molecule type" value="Genomic_DNA"/>
</dbReference>
<proteinExistence type="inferred from homology"/>
<keyword evidence="4" id="KW-1185">Reference proteome</keyword>
<dbReference type="PROSITE" id="PS51819">
    <property type="entry name" value="VOC"/>
    <property type="match status" value="1"/>
</dbReference>
<comment type="caution">
    <text evidence="3">The sequence shown here is derived from an EMBL/GenBank/DDBJ whole genome shotgun (WGS) entry which is preliminary data.</text>
</comment>
<organism evidence="3 4">
    <name type="scientific">Oculimacula yallundae</name>
    <dbReference type="NCBI Taxonomy" id="86028"/>
    <lineage>
        <taxon>Eukaryota</taxon>
        <taxon>Fungi</taxon>
        <taxon>Dikarya</taxon>
        <taxon>Ascomycota</taxon>
        <taxon>Pezizomycotina</taxon>
        <taxon>Leotiomycetes</taxon>
        <taxon>Helotiales</taxon>
        <taxon>Ploettnerulaceae</taxon>
        <taxon>Oculimacula</taxon>
    </lineage>
</organism>
<reference evidence="3 4" key="1">
    <citation type="journal article" date="2024" name="Commun. Biol.">
        <title>Comparative genomic analysis of thermophilic fungi reveals convergent evolutionary adaptations and gene losses.</title>
        <authorList>
            <person name="Steindorff A.S."/>
            <person name="Aguilar-Pontes M.V."/>
            <person name="Robinson A.J."/>
            <person name="Andreopoulos B."/>
            <person name="LaButti K."/>
            <person name="Kuo A."/>
            <person name="Mondo S."/>
            <person name="Riley R."/>
            <person name="Otillar R."/>
            <person name="Haridas S."/>
            <person name="Lipzen A."/>
            <person name="Grimwood J."/>
            <person name="Schmutz J."/>
            <person name="Clum A."/>
            <person name="Reid I.D."/>
            <person name="Moisan M.C."/>
            <person name="Butler G."/>
            <person name="Nguyen T.T.M."/>
            <person name="Dewar K."/>
            <person name="Conant G."/>
            <person name="Drula E."/>
            <person name="Henrissat B."/>
            <person name="Hansel C."/>
            <person name="Singer S."/>
            <person name="Hutchinson M.I."/>
            <person name="de Vries R.P."/>
            <person name="Natvig D.O."/>
            <person name="Powell A.J."/>
            <person name="Tsang A."/>
            <person name="Grigoriev I.V."/>
        </authorList>
    </citation>
    <scope>NUCLEOTIDE SEQUENCE [LARGE SCALE GENOMIC DNA]</scope>
    <source>
        <strain evidence="3 4">CBS 494.80</strain>
    </source>
</reference>
<evidence type="ECO:0000313" key="3">
    <source>
        <dbReference type="EMBL" id="KAL2074081.1"/>
    </source>
</evidence>
<sequence length="143" mass="15522">MSSTKPAAVVQSLDHIVLTVANVPKTIQWYTSNLGMRSESFVSDATPGTKRYSLVFGDQKINLHEIGKEFEPKAQTVQPGSGDLCFITHTPVSTIRSSLLASGVEIVDLSPEKTDEEGTVLRTGARGKLRSVYCRDPDGNLVE</sequence>
<dbReference type="SUPFAM" id="SSF54593">
    <property type="entry name" value="Glyoxalase/Bleomycin resistance protein/Dihydroxybiphenyl dioxygenase"/>
    <property type="match status" value="1"/>
</dbReference>
<dbReference type="InterPro" id="IPR050383">
    <property type="entry name" value="GlyoxalaseI/FosfomycinResist"/>
</dbReference>
<dbReference type="CDD" id="cd07253">
    <property type="entry name" value="GLOD5"/>
    <property type="match status" value="1"/>
</dbReference>
<evidence type="ECO:0000313" key="4">
    <source>
        <dbReference type="Proteomes" id="UP001595075"/>
    </source>
</evidence>
<evidence type="ECO:0000259" key="2">
    <source>
        <dbReference type="PROSITE" id="PS51819"/>
    </source>
</evidence>
<evidence type="ECO:0000256" key="1">
    <source>
        <dbReference type="ARBA" id="ARBA00010363"/>
    </source>
</evidence>
<gene>
    <name evidence="3" type="ORF">VTL71DRAFT_7859</name>
</gene>
<protein>
    <recommendedName>
        <fullName evidence="2">VOC domain-containing protein</fullName>
    </recommendedName>
</protein>
<dbReference type="InterPro" id="IPR029068">
    <property type="entry name" value="Glyas_Bleomycin-R_OHBP_Dase"/>
</dbReference>
<dbReference type="InterPro" id="IPR037523">
    <property type="entry name" value="VOC_core"/>
</dbReference>
<dbReference type="Gene3D" id="3.10.180.10">
    <property type="entry name" value="2,3-Dihydroxybiphenyl 1,2-Dioxygenase, domain 1"/>
    <property type="match status" value="1"/>
</dbReference>
<dbReference type="PANTHER" id="PTHR21366">
    <property type="entry name" value="GLYOXALASE FAMILY PROTEIN"/>
    <property type="match status" value="1"/>
</dbReference>
<feature type="domain" description="VOC" evidence="2">
    <location>
        <begin position="12"/>
        <end position="143"/>
    </location>
</feature>
<accession>A0ABR4CVW5</accession>